<dbReference type="InterPro" id="IPR010982">
    <property type="entry name" value="Lambda_DNA-bd_dom_sf"/>
</dbReference>
<dbReference type="AlphaFoldDB" id="A0A7W7FRU1"/>
<dbReference type="Gene3D" id="1.10.260.40">
    <property type="entry name" value="lambda repressor-like DNA-binding domains"/>
    <property type="match status" value="1"/>
</dbReference>
<evidence type="ECO:0000313" key="4">
    <source>
        <dbReference type="Proteomes" id="UP000533598"/>
    </source>
</evidence>
<sequence>MLATTQKQRLTAVQADKEKLDRDAGRDVHAARADARRHTAAYVVGYRLAELRKEAGLTQVEVAKRMGISQARVSQVERGEVGELEVDTVHRYVTAIGGRLRLIAQLDEHEVPLSTGISA</sequence>
<dbReference type="CDD" id="cd00093">
    <property type="entry name" value="HTH_XRE"/>
    <property type="match status" value="1"/>
</dbReference>
<comment type="caution">
    <text evidence="3">The sequence shown here is derived from an EMBL/GenBank/DDBJ whole genome shotgun (WGS) entry which is preliminary data.</text>
</comment>
<dbReference type="InterPro" id="IPR001387">
    <property type="entry name" value="Cro/C1-type_HTH"/>
</dbReference>
<evidence type="ECO:0000256" key="1">
    <source>
        <dbReference type="SAM" id="MobiDB-lite"/>
    </source>
</evidence>
<reference evidence="3 4" key="1">
    <citation type="submission" date="2020-08" db="EMBL/GenBank/DDBJ databases">
        <title>Sequencing the genomes of 1000 actinobacteria strains.</title>
        <authorList>
            <person name="Klenk H.-P."/>
        </authorList>
    </citation>
    <scope>NUCLEOTIDE SEQUENCE [LARGE SCALE GENOMIC DNA]</scope>
    <source>
        <strain evidence="3 4">DSM 44230</strain>
    </source>
</reference>
<evidence type="ECO:0000259" key="2">
    <source>
        <dbReference type="PROSITE" id="PS50943"/>
    </source>
</evidence>
<feature type="compositionally biased region" description="Basic and acidic residues" evidence="1">
    <location>
        <begin position="15"/>
        <end position="26"/>
    </location>
</feature>
<name>A0A7W7FRU1_9PSEU</name>
<dbReference type="EMBL" id="JACHMH010000001">
    <property type="protein sequence ID" value="MBB4676371.1"/>
    <property type="molecule type" value="Genomic_DNA"/>
</dbReference>
<dbReference type="PROSITE" id="PS50943">
    <property type="entry name" value="HTH_CROC1"/>
    <property type="match status" value="1"/>
</dbReference>
<dbReference type="PROSITE" id="PS00716">
    <property type="entry name" value="SIGMA70_2"/>
    <property type="match status" value="1"/>
</dbReference>
<feature type="region of interest" description="Disordered" evidence="1">
    <location>
        <begin position="1"/>
        <end position="26"/>
    </location>
</feature>
<dbReference type="Pfam" id="PF01381">
    <property type="entry name" value="HTH_3"/>
    <property type="match status" value="1"/>
</dbReference>
<dbReference type="RefSeq" id="WP_246492503.1">
    <property type="nucleotide sequence ID" value="NZ_BAAAUI010000056.1"/>
</dbReference>
<dbReference type="Proteomes" id="UP000533598">
    <property type="component" value="Unassembled WGS sequence"/>
</dbReference>
<dbReference type="GO" id="GO:0006352">
    <property type="term" value="P:DNA-templated transcription initiation"/>
    <property type="evidence" value="ECO:0007669"/>
    <property type="project" value="InterPro"/>
</dbReference>
<keyword evidence="3" id="KW-0238">DNA-binding</keyword>
<protein>
    <submittedName>
        <fullName evidence="3">DNA-binding XRE family transcriptional regulator</fullName>
    </submittedName>
</protein>
<dbReference type="SUPFAM" id="SSF47413">
    <property type="entry name" value="lambda repressor-like DNA-binding domains"/>
    <property type="match status" value="1"/>
</dbReference>
<proteinExistence type="predicted"/>
<gene>
    <name evidence="3" type="ORF">HNR67_002489</name>
</gene>
<dbReference type="GO" id="GO:0003700">
    <property type="term" value="F:DNA-binding transcription factor activity"/>
    <property type="evidence" value="ECO:0007669"/>
    <property type="project" value="InterPro"/>
</dbReference>
<keyword evidence="4" id="KW-1185">Reference proteome</keyword>
<evidence type="ECO:0000313" key="3">
    <source>
        <dbReference type="EMBL" id="MBB4676371.1"/>
    </source>
</evidence>
<accession>A0A7W7FRU1</accession>
<feature type="domain" description="HTH cro/C1-type" evidence="2">
    <location>
        <begin position="48"/>
        <end position="103"/>
    </location>
</feature>
<dbReference type="GO" id="GO:0003677">
    <property type="term" value="F:DNA binding"/>
    <property type="evidence" value="ECO:0007669"/>
    <property type="project" value="UniProtKB-KW"/>
</dbReference>
<organism evidence="3 4">
    <name type="scientific">Crossiella cryophila</name>
    <dbReference type="NCBI Taxonomy" id="43355"/>
    <lineage>
        <taxon>Bacteria</taxon>
        <taxon>Bacillati</taxon>
        <taxon>Actinomycetota</taxon>
        <taxon>Actinomycetes</taxon>
        <taxon>Pseudonocardiales</taxon>
        <taxon>Pseudonocardiaceae</taxon>
        <taxon>Crossiella</taxon>
    </lineage>
</organism>
<dbReference type="SMART" id="SM00530">
    <property type="entry name" value="HTH_XRE"/>
    <property type="match status" value="1"/>
</dbReference>
<dbReference type="InterPro" id="IPR000943">
    <property type="entry name" value="RNA_pol_sigma70"/>
</dbReference>
<feature type="compositionally biased region" description="Polar residues" evidence="1">
    <location>
        <begin position="1"/>
        <end position="11"/>
    </location>
</feature>